<comment type="caution">
    <text evidence="2">The sequence shown here is derived from an EMBL/GenBank/DDBJ whole genome shotgun (WGS) entry which is preliminary data.</text>
</comment>
<proteinExistence type="predicted"/>
<dbReference type="Proteomes" id="UP001590950">
    <property type="component" value="Unassembled WGS sequence"/>
</dbReference>
<sequence>MFDPDPFAHQEPSPRHRSAMGCHNTDDCCPSDRPLGFSDQIFVNNPPSGAETCTLFPGTALLATETSFGEARWQERTRETKNRGQSFFQGLVLKLAKRVIARPGNSILPLPASLSGI</sequence>
<feature type="region of interest" description="Disordered" evidence="1">
    <location>
        <begin position="1"/>
        <end position="25"/>
    </location>
</feature>
<evidence type="ECO:0000313" key="2">
    <source>
        <dbReference type="EMBL" id="KAL2041231.1"/>
    </source>
</evidence>
<keyword evidence="3" id="KW-1185">Reference proteome</keyword>
<protein>
    <submittedName>
        <fullName evidence="2">Uncharacterized protein</fullName>
    </submittedName>
</protein>
<organism evidence="2 3">
    <name type="scientific">Stereocaulon virgatum</name>
    <dbReference type="NCBI Taxonomy" id="373712"/>
    <lineage>
        <taxon>Eukaryota</taxon>
        <taxon>Fungi</taxon>
        <taxon>Dikarya</taxon>
        <taxon>Ascomycota</taxon>
        <taxon>Pezizomycotina</taxon>
        <taxon>Lecanoromycetes</taxon>
        <taxon>OSLEUM clade</taxon>
        <taxon>Lecanoromycetidae</taxon>
        <taxon>Lecanorales</taxon>
        <taxon>Lecanorineae</taxon>
        <taxon>Stereocaulaceae</taxon>
        <taxon>Stereocaulon</taxon>
    </lineage>
</organism>
<dbReference type="EMBL" id="JBEFKJ010000018">
    <property type="protein sequence ID" value="KAL2041231.1"/>
    <property type="molecule type" value="Genomic_DNA"/>
</dbReference>
<evidence type="ECO:0000256" key="1">
    <source>
        <dbReference type="SAM" id="MobiDB-lite"/>
    </source>
</evidence>
<evidence type="ECO:0000313" key="3">
    <source>
        <dbReference type="Proteomes" id="UP001590950"/>
    </source>
</evidence>
<accession>A0ABR4A773</accession>
<reference evidence="2 3" key="1">
    <citation type="submission" date="2024-09" db="EMBL/GenBank/DDBJ databases">
        <title>Rethinking Asexuality: The Enigmatic Case of Functional Sexual Genes in Lepraria (Stereocaulaceae).</title>
        <authorList>
            <person name="Doellman M."/>
            <person name="Sun Y."/>
            <person name="Barcenas-Pena A."/>
            <person name="Lumbsch H.T."/>
            <person name="Grewe F."/>
        </authorList>
    </citation>
    <scope>NUCLEOTIDE SEQUENCE [LARGE SCALE GENOMIC DNA]</scope>
    <source>
        <strain evidence="2 3">Mercado 3170</strain>
    </source>
</reference>
<feature type="compositionally biased region" description="Basic and acidic residues" evidence="1">
    <location>
        <begin position="1"/>
        <end position="14"/>
    </location>
</feature>
<name>A0ABR4A773_9LECA</name>
<gene>
    <name evidence="2" type="ORF">N7G274_006176</name>
</gene>